<dbReference type="PANTHER" id="PTHR30528:SF0">
    <property type="entry name" value="CYTOPLASMIC PROTEIN"/>
    <property type="match status" value="1"/>
</dbReference>
<name>A0ABV9GKE5_9BACL</name>
<organism evidence="1 2">
    <name type="scientific">Camelliibacillus cellulosilyticus</name>
    <dbReference type="NCBI Taxonomy" id="2174486"/>
    <lineage>
        <taxon>Bacteria</taxon>
        <taxon>Bacillati</taxon>
        <taxon>Bacillota</taxon>
        <taxon>Bacilli</taxon>
        <taxon>Bacillales</taxon>
        <taxon>Sporolactobacillaceae</taxon>
        <taxon>Camelliibacillus</taxon>
    </lineage>
</organism>
<dbReference type="RefSeq" id="WP_376844677.1">
    <property type="nucleotide sequence ID" value="NZ_JBHSFW010000001.1"/>
</dbReference>
<proteinExistence type="predicted"/>
<protein>
    <submittedName>
        <fullName evidence="1">Winged helix-turn-helix domain-containing protein</fullName>
    </submittedName>
</protein>
<dbReference type="EMBL" id="JBHSFW010000001">
    <property type="protein sequence ID" value="MFC4617644.1"/>
    <property type="molecule type" value="Genomic_DNA"/>
</dbReference>
<sequence length="400" mass="46562">MKPLACSRSALRRWLLNVQHLNTNDNKTASNEQVLDMIKQLECVQLDPVSVVERNQHLVLAARVSDYQPERLNALLTEGSVFEYFANAACVIPMEDYPILEPIRARRRKQLQPALDNLDKVVKDVIKQLEVDGPLPSRYFKSENRVHGYWDNDQPKTKETSLALNLLLDVGDIRVVRREGNERFFDLTERTIPQDLLAAAKVMALDEAREKLIDKYLRAYRIFDIRDSRFGWCKLTAAERRSEIEKRIKAGSIVPLNIENVSREYFILAEDADGLRDIMRHEKDEEIFDGPMRFLPPLDNLLWRRERIADLFDFDYKWEIYTPKAKRRFGPYAMPILCGDRLIGRIDPRLDRQEECLVIDKIQFEPDVVITSPLRLKVQDGLETFAVFHGVNNVKIKALI</sequence>
<comment type="caution">
    <text evidence="1">The sequence shown here is derived from an EMBL/GenBank/DDBJ whole genome shotgun (WGS) entry which is preliminary data.</text>
</comment>
<dbReference type="PANTHER" id="PTHR30528">
    <property type="entry name" value="CYTOPLASMIC PROTEIN"/>
    <property type="match status" value="1"/>
</dbReference>
<keyword evidence="2" id="KW-1185">Reference proteome</keyword>
<dbReference type="Pfam" id="PF06224">
    <property type="entry name" value="AlkZ-like"/>
    <property type="match status" value="1"/>
</dbReference>
<reference evidence="2" key="1">
    <citation type="journal article" date="2019" name="Int. J. Syst. Evol. Microbiol.">
        <title>The Global Catalogue of Microorganisms (GCM) 10K type strain sequencing project: providing services to taxonomists for standard genome sequencing and annotation.</title>
        <authorList>
            <consortium name="The Broad Institute Genomics Platform"/>
            <consortium name="The Broad Institute Genome Sequencing Center for Infectious Disease"/>
            <person name="Wu L."/>
            <person name="Ma J."/>
        </authorList>
    </citation>
    <scope>NUCLEOTIDE SEQUENCE [LARGE SCALE GENOMIC DNA]</scope>
    <source>
        <strain evidence="2">CGMCC 1.16306</strain>
    </source>
</reference>
<accession>A0ABV9GKE5</accession>
<gene>
    <name evidence="1" type="ORF">ACFO4N_02750</name>
</gene>
<evidence type="ECO:0000313" key="2">
    <source>
        <dbReference type="Proteomes" id="UP001596022"/>
    </source>
</evidence>
<dbReference type="InterPro" id="IPR009351">
    <property type="entry name" value="AlkZ-like"/>
</dbReference>
<evidence type="ECO:0000313" key="1">
    <source>
        <dbReference type="EMBL" id="MFC4617644.1"/>
    </source>
</evidence>
<dbReference type="Proteomes" id="UP001596022">
    <property type="component" value="Unassembled WGS sequence"/>
</dbReference>